<organism evidence="2 3">
    <name type="scientific">Candidatus Roizmanbacteria bacterium CG22_combo_CG10-13_8_21_14_all_35_9</name>
    <dbReference type="NCBI Taxonomy" id="1974861"/>
    <lineage>
        <taxon>Bacteria</taxon>
        <taxon>Candidatus Roizmaniibacteriota</taxon>
    </lineage>
</organism>
<dbReference type="Proteomes" id="UP000231021">
    <property type="component" value="Unassembled WGS sequence"/>
</dbReference>
<proteinExistence type="predicted"/>
<feature type="transmembrane region" description="Helical" evidence="1">
    <location>
        <begin position="196"/>
        <end position="216"/>
    </location>
</feature>
<keyword evidence="1" id="KW-0472">Membrane</keyword>
<dbReference type="SUPFAM" id="SSF63825">
    <property type="entry name" value="YWTD domain"/>
    <property type="match status" value="1"/>
</dbReference>
<accession>A0A2H0C164</accession>
<evidence type="ECO:0000313" key="2">
    <source>
        <dbReference type="EMBL" id="PIP62998.1"/>
    </source>
</evidence>
<gene>
    <name evidence="2" type="ORF">COW98_01010</name>
</gene>
<protein>
    <submittedName>
        <fullName evidence="2">Uncharacterized protein</fullName>
    </submittedName>
</protein>
<name>A0A2H0C164_9BACT</name>
<dbReference type="EMBL" id="PCTB01000026">
    <property type="protein sequence ID" value="PIP62998.1"/>
    <property type="molecule type" value="Genomic_DNA"/>
</dbReference>
<reference evidence="2 3" key="1">
    <citation type="submission" date="2017-09" db="EMBL/GenBank/DDBJ databases">
        <title>Depth-based differentiation of microbial function through sediment-hosted aquifers and enrichment of novel symbionts in the deep terrestrial subsurface.</title>
        <authorList>
            <person name="Probst A.J."/>
            <person name="Ladd B."/>
            <person name="Jarett J.K."/>
            <person name="Geller-Mcgrath D.E."/>
            <person name="Sieber C.M."/>
            <person name="Emerson J.B."/>
            <person name="Anantharaman K."/>
            <person name="Thomas B.C."/>
            <person name="Malmstrom R."/>
            <person name="Stieglmeier M."/>
            <person name="Klingl A."/>
            <person name="Woyke T."/>
            <person name="Ryan C.M."/>
            <person name="Banfield J.F."/>
        </authorList>
    </citation>
    <scope>NUCLEOTIDE SEQUENCE [LARGE SCALE GENOMIC DNA]</scope>
    <source>
        <strain evidence="2">CG22_combo_CG10-13_8_21_14_all_35_9</strain>
    </source>
</reference>
<comment type="caution">
    <text evidence="2">The sequence shown here is derived from an EMBL/GenBank/DDBJ whole genome shotgun (WGS) entry which is preliminary data.</text>
</comment>
<dbReference type="AlphaFoldDB" id="A0A2H0C164"/>
<keyword evidence="1" id="KW-0812">Transmembrane</keyword>
<sequence length="547" mass="62660">MLTWETELYLLKKETGFSGTISEKDFFLVFIVEEGITAEEGNRFLTDLKDSLPQENFNKLSLFESFLTKKIQENNLPAGFSLSSAYFKNGILYLKTINKGRVYLKRKNQFQLLISSSQGASGYPEVKDYFILTTQEIKEETDLGELPLALTAKLIEEDVFEDKKIIDEAQKELIKKKSTFDNLKELYLQVGKKRNITFITVFLILIIFLWSVVLGYQRRKTSQANEKVKLTKELISQKLSSAEEVAFLNLPRALVLLKESKQEVADLKKDYPQRKEILELEEVIKKFEGKILKKEEVKYSEFFDLAVDDKKAQGTKLYLEGNSLLILDKNNGVLFNLSLEKKSLNKEQKSDLKNANLIASYEDKKYFYIKDRGVYLINDSKVTKILEKDKNWGEVVDMAVYNGNLYLLDKGKDEVWKYLNVEDGFGSGTSYFQSGQAIDLSVINSLAIDGSIYLAGDSVIVKYTSGLRDGFKVDLPDKDFSFNKVFTSKSLEKVYLWDRRKGDVYILGKTGEYVEQVSSEILGKGSDMVVYKNSIYVLEGSKIYKID</sequence>
<evidence type="ECO:0000256" key="1">
    <source>
        <dbReference type="SAM" id="Phobius"/>
    </source>
</evidence>
<evidence type="ECO:0000313" key="3">
    <source>
        <dbReference type="Proteomes" id="UP000231021"/>
    </source>
</evidence>
<keyword evidence="1" id="KW-1133">Transmembrane helix</keyword>